<evidence type="ECO:0000256" key="1">
    <source>
        <dbReference type="ARBA" id="ARBA00004906"/>
    </source>
</evidence>
<dbReference type="SUPFAM" id="SSF54695">
    <property type="entry name" value="POZ domain"/>
    <property type="match status" value="1"/>
</dbReference>
<comment type="pathway">
    <text evidence="1">Protein modification; protein ubiquitination.</text>
</comment>
<evidence type="ECO:0000259" key="2">
    <source>
        <dbReference type="PROSITE" id="PS50097"/>
    </source>
</evidence>
<name>A0A5N6KYT0_9ROSI</name>
<organism evidence="3 4">
    <name type="scientific">Carpinus fangiana</name>
    <dbReference type="NCBI Taxonomy" id="176857"/>
    <lineage>
        <taxon>Eukaryota</taxon>
        <taxon>Viridiplantae</taxon>
        <taxon>Streptophyta</taxon>
        <taxon>Embryophyta</taxon>
        <taxon>Tracheophyta</taxon>
        <taxon>Spermatophyta</taxon>
        <taxon>Magnoliopsida</taxon>
        <taxon>eudicotyledons</taxon>
        <taxon>Gunneridae</taxon>
        <taxon>Pentapetalae</taxon>
        <taxon>rosids</taxon>
        <taxon>fabids</taxon>
        <taxon>Fagales</taxon>
        <taxon>Betulaceae</taxon>
        <taxon>Carpinus</taxon>
    </lineage>
</organism>
<evidence type="ECO:0000313" key="3">
    <source>
        <dbReference type="EMBL" id="KAB8360647.1"/>
    </source>
</evidence>
<reference evidence="3 4" key="1">
    <citation type="submission" date="2019-06" db="EMBL/GenBank/DDBJ databases">
        <title>A chromosomal-level reference genome of Carpinus fangiana (Coryloideae, Betulaceae).</title>
        <authorList>
            <person name="Yang X."/>
            <person name="Wang Z."/>
            <person name="Zhang L."/>
            <person name="Hao G."/>
            <person name="Liu J."/>
            <person name="Yang Y."/>
        </authorList>
    </citation>
    <scope>NUCLEOTIDE SEQUENCE [LARGE SCALE GENOMIC DNA]</scope>
    <source>
        <strain evidence="3">Cfa_2016G</strain>
        <tissue evidence="3">Leaf</tissue>
    </source>
</reference>
<dbReference type="Gene3D" id="3.30.710.10">
    <property type="entry name" value="Potassium Channel Kv1.1, Chain A"/>
    <property type="match status" value="1"/>
</dbReference>
<comment type="caution">
    <text evidence="3">The sequence shown here is derived from an EMBL/GenBank/DDBJ whole genome shotgun (WGS) entry which is preliminary data.</text>
</comment>
<keyword evidence="4" id="KW-1185">Reference proteome</keyword>
<dbReference type="Proteomes" id="UP000327013">
    <property type="component" value="Unassembled WGS sequence"/>
</dbReference>
<dbReference type="InterPro" id="IPR000210">
    <property type="entry name" value="BTB/POZ_dom"/>
</dbReference>
<proteinExistence type="predicted"/>
<evidence type="ECO:0000313" key="4">
    <source>
        <dbReference type="Proteomes" id="UP000327013"/>
    </source>
</evidence>
<protein>
    <recommendedName>
        <fullName evidence="2">BTB domain-containing protein</fullName>
    </recommendedName>
</protein>
<feature type="domain" description="BTB" evidence="2">
    <location>
        <begin position="59"/>
        <end position="119"/>
    </location>
</feature>
<dbReference type="InterPro" id="IPR011333">
    <property type="entry name" value="SKP1/BTB/POZ_sf"/>
</dbReference>
<dbReference type="PROSITE" id="PS50097">
    <property type="entry name" value="BTB"/>
    <property type="match status" value="1"/>
</dbReference>
<dbReference type="CDD" id="cd18186">
    <property type="entry name" value="BTB_POZ_ZBTB_KLHL-like"/>
    <property type="match status" value="1"/>
</dbReference>
<gene>
    <name evidence="3" type="ORF">FH972_024385</name>
</gene>
<dbReference type="EMBL" id="VIBQ01000017">
    <property type="protein sequence ID" value="KAB8360647.1"/>
    <property type="molecule type" value="Genomic_DNA"/>
</dbReference>
<accession>A0A5N6KYT0</accession>
<dbReference type="AlphaFoldDB" id="A0A5N6KYT0"/>
<sequence>MAHSSPAAKPLPYTLTELCRALSALSLDSMGNLALASRDFAQKLNNSSESRDVVDYDDENATIVVGSKGTEFTISRSQLGICSEFFSVMLHGDWQETWRGCVHLPQFEEEEVKLFISWLTCTRKNHEKVKAMVNSEQQVFEQEQMVKLAGFRQRRELMQHNRHFKPPHFVIHPSQSGLDNQDLSVMVKRETHDLSYDMMEHIRVCDEGYHGAWSRYAPSYAWYAGDIFQDPHHVPYVKFVRLYILAHYLAIEGLCFVIQEGLAQVLTCFKIRSPTARAECLAYHTVFEALKLAFHETAPGDKLQYILATYAARQWPRAAEAPELNEAINDWDEDVAEHFWIMYDLARETCDADSRDLLLHDLENLPLVRGQAFRLLVKSGLATAEELKRSFPVVTKDFFISWSNSEARNDHDSAHLSKCRRTDKVMTPSIAGHLHRMALEGPEPEPATTAWMPVEVYPREEFSQSEDAVYAWQPPAHPHECELRWCSATAFYRHLTEFRVTQYTRMMAEYLAPELTRRMERPAWQDEVRNIAYLRKLEVDKLKRHSVQYYPAQM</sequence>